<dbReference type="Gene3D" id="2.70.70.10">
    <property type="entry name" value="Glucose Permease (Domain IIA)"/>
    <property type="match status" value="1"/>
</dbReference>
<dbReference type="CDD" id="cd12797">
    <property type="entry name" value="M23_peptidase"/>
    <property type="match status" value="1"/>
</dbReference>
<protein>
    <recommendedName>
        <fullName evidence="3">M23ase beta-sheet core domain-containing protein</fullName>
    </recommendedName>
</protein>
<feature type="compositionally biased region" description="Basic and acidic residues" evidence="1">
    <location>
        <begin position="91"/>
        <end position="132"/>
    </location>
</feature>
<name>A0A419T0E2_9FIRM</name>
<feature type="transmembrane region" description="Helical" evidence="2">
    <location>
        <begin position="23"/>
        <end position="42"/>
    </location>
</feature>
<evidence type="ECO:0000259" key="3">
    <source>
        <dbReference type="Pfam" id="PF01551"/>
    </source>
</evidence>
<dbReference type="SUPFAM" id="SSF51261">
    <property type="entry name" value="Duplicated hybrid motif"/>
    <property type="match status" value="1"/>
</dbReference>
<feature type="domain" description="M23ase beta-sheet core" evidence="3">
    <location>
        <begin position="197"/>
        <end position="295"/>
    </location>
</feature>
<evidence type="ECO:0000313" key="5">
    <source>
        <dbReference type="Proteomes" id="UP000284177"/>
    </source>
</evidence>
<dbReference type="InterPro" id="IPR011055">
    <property type="entry name" value="Dup_hybrid_motif"/>
</dbReference>
<dbReference type="RefSeq" id="WP_183108817.1">
    <property type="nucleotide sequence ID" value="NZ_MCIB01000025.1"/>
</dbReference>
<feature type="region of interest" description="Disordered" evidence="1">
    <location>
        <begin position="91"/>
        <end position="165"/>
    </location>
</feature>
<keyword evidence="2" id="KW-0472">Membrane</keyword>
<dbReference type="AlphaFoldDB" id="A0A419T0E2"/>
<dbReference type="PANTHER" id="PTHR21666:SF270">
    <property type="entry name" value="MUREIN HYDROLASE ACTIVATOR ENVC"/>
    <property type="match status" value="1"/>
</dbReference>
<organism evidence="4 5">
    <name type="scientific">Thermohalobacter berrensis</name>
    <dbReference type="NCBI Taxonomy" id="99594"/>
    <lineage>
        <taxon>Bacteria</taxon>
        <taxon>Bacillati</taxon>
        <taxon>Bacillota</taxon>
        <taxon>Tissierellia</taxon>
        <taxon>Tissierellales</taxon>
        <taxon>Thermohalobacteraceae</taxon>
        <taxon>Thermohalobacter</taxon>
    </lineage>
</organism>
<evidence type="ECO:0000256" key="1">
    <source>
        <dbReference type="SAM" id="MobiDB-lite"/>
    </source>
</evidence>
<dbReference type="Proteomes" id="UP000284177">
    <property type="component" value="Unassembled WGS sequence"/>
</dbReference>
<feature type="compositionally biased region" description="Polar residues" evidence="1">
    <location>
        <begin position="133"/>
        <end position="143"/>
    </location>
</feature>
<keyword evidence="5" id="KW-1185">Reference proteome</keyword>
<dbReference type="PANTHER" id="PTHR21666">
    <property type="entry name" value="PEPTIDASE-RELATED"/>
    <property type="match status" value="1"/>
</dbReference>
<gene>
    <name evidence="4" type="ORF">BET03_13065</name>
</gene>
<dbReference type="InterPro" id="IPR016047">
    <property type="entry name" value="M23ase_b-sheet_dom"/>
</dbReference>
<accession>A0A419T0E2</accession>
<keyword evidence="2" id="KW-1133">Transmembrane helix</keyword>
<reference evidence="4 5" key="1">
    <citation type="submission" date="2016-08" db="EMBL/GenBank/DDBJ databases">
        <title>Novel Firmicutes and Novel Genomes.</title>
        <authorList>
            <person name="Poppleton D.I."/>
            <person name="Gribaldo S."/>
        </authorList>
    </citation>
    <scope>NUCLEOTIDE SEQUENCE [LARGE SCALE GENOMIC DNA]</scope>
    <source>
        <strain evidence="4 5">CTT3</strain>
    </source>
</reference>
<comment type="caution">
    <text evidence="4">The sequence shown here is derived from an EMBL/GenBank/DDBJ whole genome shotgun (WGS) entry which is preliminary data.</text>
</comment>
<sequence>MGKNNDISPKKRTNIFKFFEKEGFYIILFICICIVATTAVWVSKNNLEKINSLKNKEETNLVEEPNIEDFPLMEDIEEDVDIKDDSDVKAIKIDKPSNTQKTKDKVDEVKETKDNLQVTKDKGAKPQEEQKTKPTSSTNSTQVETKEKNTSQPKPTTDEPKVKAASRTMTVPLYGNISMDYAEDKLVYSKTLEQWTTHKGIDIKAREGSVVKAVLDGTITEIKHDPGLGIVITIDHGNGLKTRYGNLSTDEMVEVGQKIKKGDPISGVGKGTGFEAAQGPHLHFEVIKNGKNVDPKLYIPKFK</sequence>
<proteinExistence type="predicted"/>
<dbReference type="EMBL" id="MCIB01000025">
    <property type="protein sequence ID" value="RKD30927.1"/>
    <property type="molecule type" value="Genomic_DNA"/>
</dbReference>
<dbReference type="Pfam" id="PF01551">
    <property type="entry name" value="Peptidase_M23"/>
    <property type="match status" value="1"/>
</dbReference>
<evidence type="ECO:0000256" key="2">
    <source>
        <dbReference type="SAM" id="Phobius"/>
    </source>
</evidence>
<dbReference type="InterPro" id="IPR050570">
    <property type="entry name" value="Cell_wall_metabolism_enzyme"/>
</dbReference>
<keyword evidence="2" id="KW-0812">Transmembrane</keyword>
<evidence type="ECO:0000313" key="4">
    <source>
        <dbReference type="EMBL" id="RKD30927.1"/>
    </source>
</evidence>
<dbReference type="GO" id="GO:0004222">
    <property type="term" value="F:metalloendopeptidase activity"/>
    <property type="evidence" value="ECO:0007669"/>
    <property type="project" value="TreeGrafter"/>
</dbReference>